<dbReference type="PANTHER" id="PTHR11706:SF3">
    <property type="entry name" value="METAL ION TRANSPORT PROTEIN"/>
    <property type="match status" value="1"/>
</dbReference>
<feature type="transmembrane region" description="Helical" evidence="5">
    <location>
        <begin position="160"/>
        <end position="179"/>
    </location>
</feature>
<dbReference type="NCBIfam" id="NF037982">
    <property type="entry name" value="Nramp_1"/>
    <property type="match status" value="1"/>
</dbReference>
<reference evidence="6 7" key="1">
    <citation type="journal article" date="2011" name="J. Bacteriol.">
        <title>The Draft Genome of Planococcus donghaensis MPA1U2 Reveals Nonsporulation Pathways Controlled by a Conserved Spo0A Regulon.</title>
        <authorList>
            <person name="Pearson M.D."/>
            <person name="Noller H.F."/>
        </authorList>
    </citation>
    <scope>NUCLEOTIDE SEQUENCE [LARGE SCALE GENOMIC DNA]</scope>
    <source>
        <strain evidence="6 7">MPA1U2</strain>
    </source>
</reference>
<evidence type="ECO:0000256" key="1">
    <source>
        <dbReference type="ARBA" id="ARBA00004141"/>
    </source>
</evidence>
<feature type="transmembrane region" description="Helical" evidence="5">
    <location>
        <begin position="21"/>
        <end position="40"/>
    </location>
</feature>
<feature type="transmembrane region" description="Helical" evidence="5">
    <location>
        <begin position="405"/>
        <end position="423"/>
    </location>
</feature>
<feature type="transmembrane region" description="Helical" evidence="5">
    <location>
        <begin position="295"/>
        <end position="316"/>
    </location>
</feature>
<dbReference type="GO" id="GO:0034755">
    <property type="term" value="P:iron ion transmembrane transport"/>
    <property type="evidence" value="ECO:0007669"/>
    <property type="project" value="TreeGrafter"/>
</dbReference>
<dbReference type="eggNOG" id="COG1914">
    <property type="taxonomic scope" value="Bacteria"/>
</dbReference>
<keyword evidence="3 5" id="KW-1133">Transmembrane helix</keyword>
<feature type="transmembrane region" description="Helical" evidence="5">
    <location>
        <begin position="199"/>
        <end position="224"/>
    </location>
</feature>
<feature type="transmembrane region" description="Helical" evidence="5">
    <location>
        <begin position="346"/>
        <end position="369"/>
    </location>
</feature>
<feature type="transmembrane region" description="Helical" evidence="5">
    <location>
        <begin position="245"/>
        <end position="264"/>
    </location>
</feature>
<comment type="caution">
    <text evidence="6">The sequence shown here is derived from an EMBL/GenBank/DDBJ whole genome shotgun (WGS) entry which is preliminary data.</text>
</comment>
<dbReference type="Proteomes" id="UP000003052">
    <property type="component" value="Unassembled WGS sequence"/>
</dbReference>
<dbReference type="OrthoDB" id="9787548at2"/>
<feature type="transmembrane region" description="Helical" evidence="5">
    <location>
        <begin position="375"/>
        <end position="393"/>
    </location>
</feature>
<evidence type="ECO:0000313" key="6">
    <source>
        <dbReference type="EMBL" id="EGA89389.1"/>
    </source>
</evidence>
<comment type="subcellular location">
    <subcellularLocation>
        <location evidence="1">Membrane</location>
        <topology evidence="1">Multi-pass membrane protein</topology>
    </subcellularLocation>
</comment>
<protein>
    <submittedName>
        <fullName evidence="6">Mn2+/Fe2+ transporter</fullName>
    </submittedName>
</protein>
<evidence type="ECO:0000256" key="2">
    <source>
        <dbReference type="ARBA" id="ARBA00022692"/>
    </source>
</evidence>
<dbReference type="AlphaFoldDB" id="E7RHV9"/>
<evidence type="ECO:0000256" key="4">
    <source>
        <dbReference type="ARBA" id="ARBA00023136"/>
    </source>
</evidence>
<organism evidence="6 7">
    <name type="scientific">Planococcus donghaensis MPA1U2</name>
    <dbReference type="NCBI Taxonomy" id="933115"/>
    <lineage>
        <taxon>Bacteria</taxon>
        <taxon>Bacillati</taxon>
        <taxon>Bacillota</taxon>
        <taxon>Bacilli</taxon>
        <taxon>Bacillales</taxon>
        <taxon>Caryophanaceae</taxon>
        <taxon>Planococcus</taxon>
    </lineage>
</organism>
<name>E7RHV9_9BACL</name>
<dbReference type="GO" id="GO:0005886">
    <property type="term" value="C:plasma membrane"/>
    <property type="evidence" value="ECO:0007669"/>
    <property type="project" value="TreeGrafter"/>
</dbReference>
<gene>
    <name evidence="6" type="ORF">GPDM_10335</name>
</gene>
<evidence type="ECO:0000256" key="5">
    <source>
        <dbReference type="SAM" id="Phobius"/>
    </source>
</evidence>
<evidence type="ECO:0000313" key="7">
    <source>
        <dbReference type="Proteomes" id="UP000003052"/>
    </source>
</evidence>
<dbReference type="RefSeq" id="WP_008431092.1">
    <property type="nucleotide sequence ID" value="NZ_AEPB01000033.1"/>
</dbReference>
<dbReference type="EMBL" id="AEPB01000033">
    <property type="protein sequence ID" value="EGA89389.1"/>
    <property type="molecule type" value="Genomic_DNA"/>
</dbReference>
<dbReference type="GO" id="GO:0015086">
    <property type="term" value="F:cadmium ion transmembrane transporter activity"/>
    <property type="evidence" value="ECO:0007669"/>
    <property type="project" value="TreeGrafter"/>
</dbReference>
<dbReference type="GO" id="GO:0005384">
    <property type="term" value="F:manganese ion transmembrane transporter activity"/>
    <property type="evidence" value="ECO:0007669"/>
    <property type="project" value="TreeGrafter"/>
</dbReference>
<accession>E7RHV9</accession>
<feature type="transmembrane region" description="Helical" evidence="5">
    <location>
        <begin position="97"/>
        <end position="118"/>
    </location>
</feature>
<keyword evidence="4 5" id="KW-0472">Membrane</keyword>
<sequence>MEIREENVVSAKKSVMQRIITVVKTYGPAIVMVLTMMGAGDLVTSSVAGSTYGYALMWLLAGSLLIRYVICNIMGRFQMYNNEGMTILEGYSRLHKFFPYFFGIASLVIGHLIIAQMIKGSGLALAWMFGIGDAFLWSIGVVLISLLIMGRNAYRNVEMVMKILLGVLTICFVGLAVYSGPDVGGILRGTVGFALPAEVGTYSVILVALSLVGAVAGSLTNLIYPYFLQDRGWIKPEHKKIQRKDLLFGFGCAIVLNLAIWIVGAEILRPNGIQVESVDDISRALSLYMGNFGSWIFYLGVFGILYSSVIGTANGYGKVIMDCYYKVTNRILTKDQKIEGDPKFKWVSLFLLISPIIWSIPGVTGFIALTLFTNALNVIGLPAIAIGLLVISNQKKYLGKNTNNWFENIVLASTSLLAVWGSYEILMSFFS</sequence>
<feature type="transmembrane region" description="Helical" evidence="5">
    <location>
        <begin position="52"/>
        <end position="70"/>
    </location>
</feature>
<evidence type="ECO:0000256" key="3">
    <source>
        <dbReference type="ARBA" id="ARBA00022989"/>
    </source>
</evidence>
<dbReference type="InterPro" id="IPR001046">
    <property type="entry name" value="NRAMP_fam"/>
</dbReference>
<proteinExistence type="predicted"/>
<feature type="transmembrane region" description="Helical" evidence="5">
    <location>
        <begin position="124"/>
        <end position="148"/>
    </location>
</feature>
<dbReference type="Pfam" id="PF01566">
    <property type="entry name" value="Nramp"/>
    <property type="match status" value="1"/>
</dbReference>
<dbReference type="PANTHER" id="PTHR11706">
    <property type="entry name" value="SOLUTE CARRIER PROTEIN FAMILY 11 MEMBER"/>
    <property type="match status" value="1"/>
</dbReference>
<keyword evidence="2 5" id="KW-0812">Transmembrane</keyword>